<dbReference type="EMBL" id="BRYA01000832">
    <property type="protein sequence ID" value="GMI33825.1"/>
    <property type="molecule type" value="Genomic_DNA"/>
</dbReference>
<evidence type="ECO:0000313" key="14">
    <source>
        <dbReference type="Proteomes" id="UP001165065"/>
    </source>
</evidence>
<keyword evidence="14" id="KW-1185">Reference proteome</keyword>
<keyword evidence="4" id="KW-0297">G-protein coupled receptor</keyword>
<dbReference type="GO" id="GO:0004965">
    <property type="term" value="F:G protein-coupled GABA receptor activity"/>
    <property type="evidence" value="ECO:0007669"/>
    <property type="project" value="InterPro"/>
</dbReference>
<gene>
    <name evidence="13" type="ORF">TrCOL_g11866</name>
</gene>
<evidence type="ECO:0000313" key="13">
    <source>
        <dbReference type="EMBL" id="GMI33825.1"/>
    </source>
</evidence>
<dbReference type="InterPro" id="IPR028082">
    <property type="entry name" value="Peripla_BP_I"/>
</dbReference>
<dbReference type="CDD" id="cd15047">
    <property type="entry name" value="7tmC_GABA-B-like"/>
    <property type="match status" value="1"/>
</dbReference>
<dbReference type="Gene3D" id="3.40.50.2300">
    <property type="match status" value="2"/>
</dbReference>
<dbReference type="InterPro" id="IPR017978">
    <property type="entry name" value="GPCR_3_C"/>
</dbReference>
<dbReference type="Proteomes" id="UP001165065">
    <property type="component" value="Unassembled WGS sequence"/>
</dbReference>
<feature type="transmembrane region" description="Helical" evidence="10">
    <location>
        <begin position="573"/>
        <end position="593"/>
    </location>
</feature>
<proteinExistence type="predicted"/>
<dbReference type="PANTHER" id="PTHR10519:SF20">
    <property type="entry name" value="G-PROTEIN COUPLED RECEPTOR 156-RELATED"/>
    <property type="match status" value="1"/>
</dbReference>
<organism evidence="13 14">
    <name type="scientific">Triparma columacea</name>
    <dbReference type="NCBI Taxonomy" id="722753"/>
    <lineage>
        <taxon>Eukaryota</taxon>
        <taxon>Sar</taxon>
        <taxon>Stramenopiles</taxon>
        <taxon>Ochrophyta</taxon>
        <taxon>Bolidophyceae</taxon>
        <taxon>Parmales</taxon>
        <taxon>Triparmaceae</taxon>
        <taxon>Triparma</taxon>
    </lineage>
</organism>
<feature type="transmembrane region" description="Helical" evidence="10">
    <location>
        <begin position="653"/>
        <end position="674"/>
    </location>
</feature>
<name>A0A9W7G5L9_9STRA</name>
<dbReference type="PROSITE" id="PS50259">
    <property type="entry name" value="G_PROTEIN_RECEP_F3_4"/>
    <property type="match status" value="1"/>
</dbReference>
<dbReference type="GO" id="GO:0038039">
    <property type="term" value="C:G protein-coupled receptor heterodimeric complex"/>
    <property type="evidence" value="ECO:0007669"/>
    <property type="project" value="TreeGrafter"/>
</dbReference>
<feature type="transmembrane region" description="Helical" evidence="10">
    <location>
        <begin position="743"/>
        <end position="766"/>
    </location>
</feature>
<dbReference type="Pfam" id="PF00003">
    <property type="entry name" value="7tm_3"/>
    <property type="match status" value="1"/>
</dbReference>
<evidence type="ECO:0000256" key="1">
    <source>
        <dbReference type="ARBA" id="ARBA00004141"/>
    </source>
</evidence>
<evidence type="ECO:0000256" key="2">
    <source>
        <dbReference type="ARBA" id="ARBA00022692"/>
    </source>
</evidence>
<keyword evidence="11" id="KW-0732">Signal</keyword>
<evidence type="ECO:0000256" key="3">
    <source>
        <dbReference type="ARBA" id="ARBA00022989"/>
    </source>
</evidence>
<evidence type="ECO:0000256" key="6">
    <source>
        <dbReference type="ARBA" id="ARBA00023170"/>
    </source>
</evidence>
<comment type="caution">
    <text evidence="13">The sequence shown here is derived from an EMBL/GenBank/DDBJ whole genome shotgun (WGS) entry which is preliminary data.</text>
</comment>
<dbReference type="AlphaFoldDB" id="A0A9W7G5L9"/>
<keyword evidence="6" id="KW-0675">Receptor</keyword>
<feature type="signal peptide" evidence="11">
    <location>
        <begin position="1"/>
        <end position="18"/>
    </location>
</feature>
<keyword evidence="7" id="KW-0325">Glycoprotein</keyword>
<keyword evidence="2 10" id="KW-0812">Transmembrane</keyword>
<evidence type="ECO:0000256" key="10">
    <source>
        <dbReference type="SAM" id="Phobius"/>
    </source>
</evidence>
<dbReference type="InterPro" id="IPR002455">
    <property type="entry name" value="GPCR3_GABA-B"/>
</dbReference>
<keyword evidence="3 10" id="KW-1133">Transmembrane helix</keyword>
<feature type="compositionally biased region" description="Gly residues" evidence="9">
    <location>
        <begin position="826"/>
        <end position="837"/>
    </location>
</feature>
<protein>
    <recommendedName>
        <fullName evidence="12">G-protein coupled receptors family 3 profile domain-containing protein</fullName>
    </recommendedName>
</protein>
<feature type="chain" id="PRO_5040945774" description="G-protein coupled receptors family 3 profile domain-containing protein" evidence="11">
    <location>
        <begin position="19"/>
        <end position="912"/>
    </location>
</feature>
<evidence type="ECO:0000256" key="9">
    <source>
        <dbReference type="SAM" id="MobiDB-lite"/>
    </source>
</evidence>
<feature type="compositionally biased region" description="Low complexity" evidence="9">
    <location>
        <begin position="838"/>
        <end position="852"/>
    </location>
</feature>
<feature type="transmembrane region" description="Helical" evidence="10">
    <location>
        <begin position="772"/>
        <end position="792"/>
    </location>
</feature>
<dbReference type="SUPFAM" id="SSF53822">
    <property type="entry name" value="Periplasmic binding protein-like I"/>
    <property type="match status" value="1"/>
</dbReference>
<feature type="transmembrane region" description="Helical" evidence="10">
    <location>
        <begin position="712"/>
        <end position="731"/>
    </location>
</feature>
<dbReference type="PRINTS" id="PR01176">
    <property type="entry name" value="GABABRECEPTR"/>
</dbReference>
<keyword evidence="8" id="KW-0807">Transducer</keyword>
<evidence type="ECO:0000256" key="5">
    <source>
        <dbReference type="ARBA" id="ARBA00023136"/>
    </source>
</evidence>
<accession>A0A9W7G5L9</accession>
<evidence type="ECO:0000256" key="7">
    <source>
        <dbReference type="ARBA" id="ARBA00023180"/>
    </source>
</evidence>
<feature type="transmembrane region" description="Helical" evidence="10">
    <location>
        <begin position="613"/>
        <end position="632"/>
    </location>
</feature>
<evidence type="ECO:0000256" key="8">
    <source>
        <dbReference type="ARBA" id="ARBA00023224"/>
    </source>
</evidence>
<comment type="subcellular location">
    <subcellularLocation>
        <location evidence="1">Membrane</location>
        <topology evidence="1">Multi-pass membrane protein</topology>
    </subcellularLocation>
</comment>
<dbReference type="PANTHER" id="PTHR10519">
    <property type="entry name" value="GABA-B RECEPTOR"/>
    <property type="match status" value="1"/>
</dbReference>
<feature type="region of interest" description="Disordered" evidence="9">
    <location>
        <begin position="825"/>
        <end position="853"/>
    </location>
</feature>
<keyword evidence="5 10" id="KW-0472">Membrane</keyword>
<reference evidence="14" key="1">
    <citation type="journal article" date="2023" name="Commun. Biol.">
        <title>Genome analysis of Parmales, the sister group of diatoms, reveals the evolutionary specialization of diatoms from phago-mixotrophs to photoautotrophs.</title>
        <authorList>
            <person name="Ban H."/>
            <person name="Sato S."/>
            <person name="Yoshikawa S."/>
            <person name="Yamada K."/>
            <person name="Nakamura Y."/>
            <person name="Ichinomiya M."/>
            <person name="Sato N."/>
            <person name="Blanc-Mathieu R."/>
            <person name="Endo H."/>
            <person name="Kuwata A."/>
            <person name="Ogata H."/>
        </authorList>
    </citation>
    <scope>NUCLEOTIDE SEQUENCE [LARGE SCALE GENOMIC DNA]</scope>
</reference>
<dbReference type="OrthoDB" id="48903at2759"/>
<evidence type="ECO:0000259" key="12">
    <source>
        <dbReference type="PROSITE" id="PS50259"/>
    </source>
</evidence>
<sequence length="912" mass="98664">MIPPLVMVLLIAVPFSTPLPLTTPVNCRVANNLYNLDIDGSRSYCPNINTTMQLVAPMQMSSADGNFQISYSQSQALNIMLDEINTKKCGVFAAKDEGKEKVPMFMEVLGIADEKSRAKAAQIVSITAEVNTNASQPFGYVGAYSSGVAAGMIEPMLAAEKMGIYPGSSSTSIFKGNTLAFGMLIPSLTFLEPIFDVFGSGKGGLRLRNVSYISDDRSLTEGICNTIPGFATVNSMDVIDNWSLPTIEFQNNNRMDGIVTTLKESGVELVIFCTYEEGCTAMVDSYTRGGFYPKAGAFIICPGIQSFEDKAGSKLLDLTGVSLWEPSIPVNDAYIGWSPQEFAQEFENQNGAPPPYQAAAAAGAMSIWAQAINMTGSTNSTILSRYVADENNQPFQTVYGNVSFDVNGQNNGKAYLVQYQIDTSATSSPEDISARRLQAAPVIPTPLSVFPPKVVFPLNKNAVPVNFPAPTALQRKCQTNGLTMASGLCTNSGGTCLASGACSCPPTLDSVADPATGFPVCVPKLNTQYVYIGITLRAVGYTLMGIIMTCCIAIAIWIAIFRKDRIIRASQPLFMIIVLVGVFLYAGAIFPLTADDEWTDVSDGNISWCMTTIWLGAIGFVLIFAALFSKAWRINKIFSNSSMKRVVIRPLDVIWPMAALGTVMVLVMLIFTLVPECPYTWETAVELNAFGQMISSSGRCEPLEYSTAMDGAVAGVELIALGLCCWQFYKCRNVSVDYSESKWISYAVLSTLQVIAIALPFQFMALTTDSMFLVQLIKFSIICIAVLIFVFAPKIYYWKREKWPPAATPQTESQRIRSAANARVSGRGGVVSGGRGVRGSTNNTTRSSNENTYGARARIAESGSRPNIMHLGKSSLSEHRDRPVVAVGGGADDDEEDIQIIDNTGNVIFYGD</sequence>
<evidence type="ECO:0000256" key="11">
    <source>
        <dbReference type="SAM" id="SignalP"/>
    </source>
</evidence>
<feature type="domain" description="G-protein coupled receptors family 3 profile" evidence="12">
    <location>
        <begin position="609"/>
        <end position="796"/>
    </location>
</feature>
<evidence type="ECO:0000256" key="4">
    <source>
        <dbReference type="ARBA" id="ARBA00023040"/>
    </source>
</evidence>
<feature type="transmembrane region" description="Helical" evidence="10">
    <location>
        <begin position="538"/>
        <end position="561"/>
    </location>
</feature>